<comment type="caution">
    <text evidence="2">The sequence shown here is derived from an EMBL/GenBank/DDBJ whole genome shotgun (WGS) entry which is preliminary data.</text>
</comment>
<evidence type="ECO:0000313" key="3">
    <source>
        <dbReference type="Proteomes" id="UP000004491"/>
    </source>
</evidence>
<dbReference type="Gene3D" id="3.40.50.1820">
    <property type="entry name" value="alpha/beta hydrolase"/>
    <property type="match status" value="1"/>
</dbReference>
<sequence>MASAAPHNATNLIALIILLSLFTAPLKAELIELKMAKGIRASAEFRQGNLDAPPILILHGFLQTREFFTVRRLAETLAESGYSVLTPTLTLGIDQRNASLPCEAIHTHSFDQDRREVGVWNQWLKTHTGQNAIIIGHSAGSVTLVGYLGAEPDAPVSAAILISLTHFGQGPAANETLADIQRAKHAIKAGQGQRLDNFGLAFCKLYPTTPSAYLSYVSWSRQKILSKMATIQTTTTVIIGGSDQRITPQWSRQLQDRRVKLIKVEGANHFFDHEHEFDLVEAVEAALENNNRK</sequence>
<feature type="domain" description="AB hydrolase-1" evidence="1">
    <location>
        <begin position="55"/>
        <end position="279"/>
    </location>
</feature>
<organism evidence="2 3">
    <name type="scientific">endosymbiont of Riftia pachyptila</name>
    <name type="common">vent Ph05</name>
    <dbReference type="NCBI Taxonomy" id="1048808"/>
    <lineage>
        <taxon>Bacteria</taxon>
        <taxon>Pseudomonadati</taxon>
        <taxon>Pseudomonadota</taxon>
        <taxon>Gammaproteobacteria</taxon>
        <taxon>sulfur-oxidizing symbionts</taxon>
    </lineage>
</organism>
<dbReference type="RefSeq" id="WP_005963891.1">
    <property type="nucleotide sequence ID" value="NZ_AFOC01000059.1"/>
</dbReference>
<dbReference type="Proteomes" id="UP000004491">
    <property type="component" value="Unassembled WGS sequence"/>
</dbReference>
<dbReference type="EMBL" id="AFOC01000059">
    <property type="protein sequence ID" value="EGV50885.1"/>
    <property type="molecule type" value="Genomic_DNA"/>
</dbReference>
<protein>
    <recommendedName>
        <fullName evidence="1">AB hydrolase-1 domain-containing protein</fullName>
    </recommendedName>
</protein>
<dbReference type="InterPro" id="IPR000073">
    <property type="entry name" value="AB_hydrolase_1"/>
</dbReference>
<dbReference type="SUPFAM" id="SSF53474">
    <property type="entry name" value="alpha/beta-Hydrolases"/>
    <property type="match status" value="1"/>
</dbReference>
<dbReference type="InterPro" id="IPR029058">
    <property type="entry name" value="AB_hydrolase_fold"/>
</dbReference>
<dbReference type="PATRIC" id="fig|1048808.3.peg.2138"/>
<dbReference type="Pfam" id="PF12697">
    <property type="entry name" value="Abhydrolase_6"/>
    <property type="match status" value="1"/>
</dbReference>
<name>G2DET8_9GAMM</name>
<accession>G2DET8</accession>
<gene>
    <name evidence="2" type="ORF">Rifp1Sym_cf00200</name>
</gene>
<reference evidence="2" key="1">
    <citation type="journal article" date="2011" name="ISME J.">
        <title>The endosymbionts of the deep-sea tubeworms Riftia pachyptila and Tevnia jerichonana share an identical physiology as revealed by proteogenomic analyses.</title>
        <authorList>
            <person name="Gardebrecht A."/>
            <person name="Markert S."/>
            <person name="Felbeck H."/>
            <person name="Thuermer A."/>
            <person name="Albrecht D."/>
            <person name="Wollherr A."/>
            <person name="Kabisch J."/>
            <person name="Lehmann R."/>
            <person name="Daniel R."/>
            <person name="Liesegang H."/>
            <person name="Hecker M."/>
            <person name="Sievert S.M."/>
            <person name="Schweder T."/>
        </authorList>
    </citation>
    <scope>NUCLEOTIDE SEQUENCE [LARGE SCALE GENOMIC DNA]</scope>
</reference>
<proteinExistence type="predicted"/>
<keyword evidence="3" id="KW-1185">Reference proteome</keyword>
<evidence type="ECO:0000313" key="2">
    <source>
        <dbReference type="EMBL" id="EGV50885.1"/>
    </source>
</evidence>
<dbReference type="AlphaFoldDB" id="G2DET8"/>
<evidence type="ECO:0000259" key="1">
    <source>
        <dbReference type="Pfam" id="PF12697"/>
    </source>
</evidence>